<dbReference type="InterPro" id="IPR001867">
    <property type="entry name" value="OmpR/PhoB-type_DNA-bd"/>
</dbReference>
<protein>
    <submittedName>
        <fullName evidence="10">Two component transcriptional regulator, winged helix family</fullName>
    </submittedName>
</protein>
<evidence type="ECO:0000256" key="6">
    <source>
        <dbReference type="PROSITE-ProRule" id="PRU00169"/>
    </source>
</evidence>
<evidence type="ECO:0000259" key="8">
    <source>
        <dbReference type="PROSITE" id="PS50110"/>
    </source>
</evidence>
<feature type="DNA-binding region" description="OmpR/PhoB-type" evidence="7">
    <location>
        <begin position="124"/>
        <end position="222"/>
    </location>
</feature>
<dbReference type="HOGENOM" id="CLU_000445_30_1_0"/>
<dbReference type="PANTHER" id="PTHR48111:SF22">
    <property type="entry name" value="REGULATOR OF RPOS"/>
    <property type="match status" value="1"/>
</dbReference>
<sequence>MKLLIIEDDRRIANLLQQGLSEDGHSVFVSHRGDDGLELIQSQYFDMVVLDIMLPGRDGFSILKQARHARYAMPILILTARDGMADIVRGLDLGADDYLTKPFQLEILLARVRAMGRRGQVPLLDQLRVGDLILDRSQKLLLRGDLEIPLTRKEFVLLELLMRRPQQVISRNELIEVGWGYDAEVSDNSVDFYIHSLRSKINVDGQPSMIRTVRAQGYALSAAS</sequence>
<evidence type="ECO:0000259" key="9">
    <source>
        <dbReference type="PROSITE" id="PS51755"/>
    </source>
</evidence>
<dbReference type="AlphaFoldDB" id="E8UX63"/>
<feature type="domain" description="Response regulatory" evidence="8">
    <location>
        <begin position="2"/>
        <end position="116"/>
    </location>
</feature>
<evidence type="ECO:0000256" key="5">
    <source>
        <dbReference type="ARBA" id="ARBA00023163"/>
    </source>
</evidence>
<dbReference type="CDD" id="cd19935">
    <property type="entry name" value="REC_OmpR_CusR-like"/>
    <property type="match status" value="1"/>
</dbReference>
<feature type="domain" description="OmpR/PhoB-type" evidence="9">
    <location>
        <begin position="124"/>
        <end position="222"/>
    </location>
</feature>
<evidence type="ECO:0000256" key="3">
    <source>
        <dbReference type="ARBA" id="ARBA00023015"/>
    </source>
</evidence>
<organism evidence="10 11">
    <name type="scientific">Terriglobus saanensis (strain ATCC BAA-1853 / DSM 23119 / SP1PR4)</name>
    <dbReference type="NCBI Taxonomy" id="401053"/>
    <lineage>
        <taxon>Bacteria</taxon>
        <taxon>Pseudomonadati</taxon>
        <taxon>Acidobacteriota</taxon>
        <taxon>Terriglobia</taxon>
        <taxon>Terriglobales</taxon>
        <taxon>Acidobacteriaceae</taxon>
        <taxon>Terriglobus</taxon>
    </lineage>
</organism>
<keyword evidence="4 7" id="KW-0238">DNA-binding</keyword>
<dbReference type="KEGG" id="tsa:AciPR4_2224"/>
<dbReference type="GO" id="GO:0005829">
    <property type="term" value="C:cytosol"/>
    <property type="evidence" value="ECO:0007669"/>
    <property type="project" value="TreeGrafter"/>
</dbReference>
<keyword evidence="1 6" id="KW-0597">Phosphoprotein</keyword>
<dbReference type="Gene3D" id="3.40.50.2300">
    <property type="match status" value="1"/>
</dbReference>
<accession>E8UX63</accession>
<feature type="modified residue" description="4-aspartylphosphate" evidence="6">
    <location>
        <position position="51"/>
    </location>
</feature>
<dbReference type="STRING" id="401053.AciPR4_2224"/>
<dbReference type="PROSITE" id="PS50110">
    <property type="entry name" value="RESPONSE_REGULATORY"/>
    <property type="match status" value="1"/>
</dbReference>
<dbReference type="EMBL" id="CP002467">
    <property type="protein sequence ID" value="ADV83026.1"/>
    <property type="molecule type" value="Genomic_DNA"/>
</dbReference>
<keyword evidence="11" id="KW-1185">Reference proteome</keyword>
<dbReference type="PROSITE" id="PS51755">
    <property type="entry name" value="OMPR_PHOB"/>
    <property type="match status" value="1"/>
</dbReference>
<dbReference type="Gene3D" id="6.10.250.690">
    <property type="match status" value="1"/>
</dbReference>
<dbReference type="OrthoDB" id="9790442at2"/>
<dbReference type="InterPro" id="IPR001789">
    <property type="entry name" value="Sig_transdc_resp-reg_receiver"/>
</dbReference>
<evidence type="ECO:0000313" key="11">
    <source>
        <dbReference type="Proteomes" id="UP000006844"/>
    </source>
</evidence>
<keyword evidence="3" id="KW-0805">Transcription regulation</keyword>
<reference evidence="10 11" key="1">
    <citation type="journal article" date="2012" name="Stand. Genomic Sci.">
        <title>Complete genome sequence of Terriglobus saanensis type strain SP1PR4(T), an Acidobacteria from tundra soil.</title>
        <authorList>
            <person name="Rawat S.R."/>
            <person name="Mannisto M.K."/>
            <person name="Starovoytov V."/>
            <person name="Goodwin L."/>
            <person name="Nolan M."/>
            <person name="Hauser L."/>
            <person name="Land M."/>
            <person name="Davenport K.W."/>
            <person name="Woyke T."/>
            <person name="Haggblom M.M."/>
        </authorList>
    </citation>
    <scope>NUCLEOTIDE SEQUENCE</scope>
    <source>
        <strain evidence="11">ATCC BAA-1853 / DSM 23119 / SP1PR4</strain>
    </source>
</reference>
<evidence type="ECO:0000256" key="1">
    <source>
        <dbReference type="ARBA" id="ARBA00022553"/>
    </source>
</evidence>
<dbReference type="Pfam" id="PF00072">
    <property type="entry name" value="Response_reg"/>
    <property type="match status" value="1"/>
</dbReference>
<dbReference type="RefSeq" id="WP_013568759.1">
    <property type="nucleotide sequence ID" value="NC_014963.1"/>
</dbReference>
<name>E8UX63_TERSS</name>
<keyword evidence="2" id="KW-0902">Two-component regulatory system</keyword>
<dbReference type="SUPFAM" id="SSF46894">
    <property type="entry name" value="C-terminal effector domain of the bipartite response regulators"/>
    <property type="match status" value="1"/>
</dbReference>
<dbReference type="InterPro" id="IPR016032">
    <property type="entry name" value="Sig_transdc_resp-reg_C-effctor"/>
</dbReference>
<evidence type="ECO:0000256" key="7">
    <source>
        <dbReference type="PROSITE-ProRule" id="PRU01091"/>
    </source>
</evidence>
<dbReference type="GO" id="GO:0032993">
    <property type="term" value="C:protein-DNA complex"/>
    <property type="evidence" value="ECO:0007669"/>
    <property type="project" value="TreeGrafter"/>
</dbReference>
<dbReference type="PANTHER" id="PTHR48111">
    <property type="entry name" value="REGULATOR OF RPOS"/>
    <property type="match status" value="1"/>
</dbReference>
<dbReference type="InterPro" id="IPR036388">
    <property type="entry name" value="WH-like_DNA-bd_sf"/>
</dbReference>
<dbReference type="eggNOG" id="COG0745">
    <property type="taxonomic scope" value="Bacteria"/>
</dbReference>
<gene>
    <name evidence="10" type="ordered locus">AciPR4_2224</name>
</gene>
<dbReference type="SUPFAM" id="SSF52172">
    <property type="entry name" value="CheY-like"/>
    <property type="match status" value="1"/>
</dbReference>
<dbReference type="SMART" id="SM00862">
    <property type="entry name" value="Trans_reg_C"/>
    <property type="match status" value="1"/>
</dbReference>
<dbReference type="SMART" id="SM00448">
    <property type="entry name" value="REC"/>
    <property type="match status" value="1"/>
</dbReference>
<dbReference type="InterPro" id="IPR039420">
    <property type="entry name" value="WalR-like"/>
</dbReference>
<dbReference type="CDD" id="cd00383">
    <property type="entry name" value="trans_reg_C"/>
    <property type="match status" value="1"/>
</dbReference>
<dbReference type="Pfam" id="PF00486">
    <property type="entry name" value="Trans_reg_C"/>
    <property type="match status" value="1"/>
</dbReference>
<dbReference type="GO" id="GO:0000976">
    <property type="term" value="F:transcription cis-regulatory region binding"/>
    <property type="evidence" value="ECO:0007669"/>
    <property type="project" value="TreeGrafter"/>
</dbReference>
<dbReference type="InterPro" id="IPR011006">
    <property type="entry name" value="CheY-like_superfamily"/>
</dbReference>
<dbReference type="GO" id="GO:0000156">
    <property type="term" value="F:phosphorelay response regulator activity"/>
    <property type="evidence" value="ECO:0007669"/>
    <property type="project" value="TreeGrafter"/>
</dbReference>
<keyword evidence="5" id="KW-0804">Transcription</keyword>
<dbReference type="Proteomes" id="UP000006844">
    <property type="component" value="Chromosome"/>
</dbReference>
<proteinExistence type="predicted"/>
<dbReference type="GO" id="GO:0006355">
    <property type="term" value="P:regulation of DNA-templated transcription"/>
    <property type="evidence" value="ECO:0007669"/>
    <property type="project" value="InterPro"/>
</dbReference>
<dbReference type="Gene3D" id="1.10.10.10">
    <property type="entry name" value="Winged helix-like DNA-binding domain superfamily/Winged helix DNA-binding domain"/>
    <property type="match status" value="1"/>
</dbReference>
<evidence type="ECO:0000256" key="2">
    <source>
        <dbReference type="ARBA" id="ARBA00023012"/>
    </source>
</evidence>
<evidence type="ECO:0000256" key="4">
    <source>
        <dbReference type="ARBA" id="ARBA00023125"/>
    </source>
</evidence>
<evidence type="ECO:0000313" key="10">
    <source>
        <dbReference type="EMBL" id="ADV83026.1"/>
    </source>
</evidence>